<dbReference type="GO" id="GO:0005523">
    <property type="term" value="F:tropomyosin binding"/>
    <property type="evidence" value="ECO:0007669"/>
    <property type="project" value="TreeGrafter"/>
</dbReference>
<feature type="compositionally biased region" description="Acidic residues" evidence="2">
    <location>
        <begin position="302"/>
        <end position="312"/>
    </location>
</feature>
<comment type="similarity">
    <text evidence="1">Belongs to the troponin T family.</text>
</comment>
<dbReference type="InterPro" id="IPR001978">
    <property type="entry name" value="Troponin"/>
</dbReference>
<evidence type="ECO:0000256" key="1">
    <source>
        <dbReference type="ARBA" id="ARBA00008330"/>
    </source>
</evidence>
<sequence length="312" mass="37062">MSDDESREQEEESSAPADSNEAKKAMEEAERRKKERMAEELAEYEEMRRAEREKELEELEALRIKREERKAERIKEEAKQKELREIEDKRQRAEQEERKRKKLEEEQKKKEERDKKRKEAEARMAIAKGQRNFVITKREGEGVDLENMHQEEPMQKTREEIEEEKRNVLATRIQPLNIENANQQVLTEKAKALHAKLRQLEGDKYDLEQRYKRQQYDLIELAERSRQMNKGKSKRSAVQVDESFDRLSDKYTSAPPKILLCSKYERLTDRRTFGERATLFEELCKEPPPPEIKRIRPAGGGGEEEGGEEEEE</sequence>
<dbReference type="InterPro" id="IPR038077">
    <property type="entry name" value="Troponin_sf"/>
</dbReference>
<feature type="compositionally biased region" description="Basic and acidic residues" evidence="2">
    <location>
        <begin position="20"/>
        <end position="122"/>
    </location>
</feature>
<evidence type="ECO:0000313" key="4">
    <source>
        <dbReference type="EMBL" id="KAK6190317.1"/>
    </source>
</evidence>
<feature type="region of interest" description="Disordered" evidence="2">
    <location>
        <begin position="1"/>
        <end position="162"/>
    </location>
</feature>
<name>A0AAN8JWV0_PATCE</name>
<organism evidence="3 5">
    <name type="scientific">Patella caerulea</name>
    <name type="common">Rayed Mediterranean limpet</name>
    <dbReference type="NCBI Taxonomy" id="87958"/>
    <lineage>
        <taxon>Eukaryota</taxon>
        <taxon>Metazoa</taxon>
        <taxon>Spiralia</taxon>
        <taxon>Lophotrochozoa</taxon>
        <taxon>Mollusca</taxon>
        <taxon>Gastropoda</taxon>
        <taxon>Patellogastropoda</taxon>
        <taxon>Patelloidea</taxon>
        <taxon>Patellidae</taxon>
        <taxon>Patella</taxon>
    </lineage>
</organism>
<dbReference type="PANTHER" id="PTHR11521:SF1">
    <property type="entry name" value="TROPONIN T, SKELETAL MUSCLE"/>
    <property type="match status" value="1"/>
</dbReference>
<evidence type="ECO:0008006" key="6">
    <source>
        <dbReference type="Google" id="ProtNLM"/>
    </source>
</evidence>
<dbReference type="SUPFAM" id="SSF90250">
    <property type="entry name" value="Troponin coil-coiled subunits"/>
    <property type="match status" value="1"/>
</dbReference>
<gene>
    <name evidence="4" type="ORF">SNE40_002214</name>
    <name evidence="3" type="ORF">SNE40_006599</name>
</gene>
<protein>
    <recommendedName>
        <fullName evidence="6">Troponin T</fullName>
    </recommendedName>
</protein>
<dbReference type="PANTHER" id="PTHR11521">
    <property type="entry name" value="TROPONIN T"/>
    <property type="match status" value="1"/>
</dbReference>
<dbReference type="GO" id="GO:0005861">
    <property type="term" value="C:troponin complex"/>
    <property type="evidence" value="ECO:0007669"/>
    <property type="project" value="InterPro"/>
</dbReference>
<dbReference type="Proteomes" id="UP001347796">
    <property type="component" value="Unassembled WGS sequence"/>
</dbReference>
<dbReference type="GO" id="GO:0045214">
    <property type="term" value="P:sarcomere organization"/>
    <property type="evidence" value="ECO:0007669"/>
    <property type="project" value="TreeGrafter"/>
</dbReference>
<keyword evidence="5" id="KW-1185">Reference proteome</keyword>
<feature type="compositionally biased region" description="Basic and acidic residues" evidence="2">
    <location>
        <begin position="136"/>
        <end position="162"/>
    </location>
</feature>
<evidence type="ECO:0000313" key="3">
    <source>
        <dbReference type="EMBL" id="KAK6184059.1"/>
    </source>
</evidence>
<reference evidence="3 5" key="1">
    <citation type="submission" date="2024-01" db="EMBL/GenBank/DDBJ databases">
        <title>The genome of the rayed Mediterranean limpet Patella caerulea (Linnaeus, 1758).</title>
        <authorList>
            <person name="Anh-Thu Weber A."/>
            <person name="Halstead-Nussloch G."/>
        </authorList>
    </citation>
    <scope>NUCLEOTIDE SEQUENCE [LARGE SCALE GENOMIC DNA]</scope>
    <source>
        <strain evidence="3">AATW-2023a</strain>
        <tissue evidence="3">Whole specimen</tissue>
    </source>
</reference>
<dbReference type="AlphaFoldDB" id="A0AAN8JWV0"/>
<dbReference type="GO" id="GO:0006936">
    <property type="term" value="P:muscle contraction"/>
    <property type="evidence" value="ECO:0007669"/>
    <property type="project" value="TreeGrafter"/>
</dbReference>
<feature type="compositionally biased region" description="Acidic residues" evidence="2">
    <location>
        <begin position="1"/>
        <end position="13"/>
    </location>
</feature>
<comment type="caution">
    <text evidence="3">The sequence shown here is derived from an EMBL/GenBank/DDBJ whole genome shotgun (WGS) entry which is preliminary data.</text>
</comment>
<accession>A0AAN8JWV0</accession>
<evidence type="ECO:0000256" key="2">
    <source>
        <dbReference type="SAM" id="MobiDB-lite"/>
    </source>
</evidence>
<dbReference type="EMBL" id="JAZGQO010000006">
    <property type="protein sequence ID" value="KAK6184059.1"/>
    <property type="molecule type" value="Genomic_DNA"/>
</dbReference>
<dbReference type="GO" id="GO:0006937">
    <property type="term" value="P:regulation of muscle contraction"/>
    <property type="evidence" value="ECO:0007669"/>
    <property type="project" value="InterPro"/>
</dbReference>
<dbReference type="Gene3D" id="1.20.5.350">
    <property type="match status" value="1"/>
</dbReference>
<dbReference type="EMBL" id="JAZGQO010000002">
    <property type="protein sequence ID" value="KAK6190317.1"/>
    <property type="molecule type" value="Genomic_DNA"/>
</dbReference>
<proteinExistence type="inferred from homology"/>
<dbReference type="InterPro" id="IPR027707">
    <property type="entry name" value="TNNT"/>
</dbReference>
<feature type="region of interest" description="Disordered" evidence="2">
    <location>
        <begin position="282"/>
        <end position="312"/>
    </location>
</feature>
<dbReference type="Pfam" id="PF00992">
    <property type="entry name" value="Troponin"/>
    <property type="match status" value="1"/>
</dbReference>
<evidence type="ECO:0000313" key="5">
    <source>
        <dbReference type="Proteomes" id="UP001347796"/>
    </source>
</evidence>